<dbReference type="AlphaFoldDB" id="A0A0E9RZN9"/>
<evidence type="ECO:0000313" key="1">
    <source>
        <dbReference type="EMBL" id="JAH34362.1"/>
    </source>
</evidence>
<organism evidence="1">
    <name type="scientific">Anguilla anguilla</name>
    <name type="common">European freshwater eel</name>
    <name type="synonym">Muraena anguilla</name>
    <dbReference type="NCBI Taxonomy" id="7936"/>
    <lineage>
        <taxon>Eukaryota</taxon>
        <taxon>Metazoa</taxon>
        <taxon>Chordata</taxon>
        <taxon>Craniata</taxon>
        <taxon>Vertebrata</taxon>
        <taxon>Euteleostomi</taxon>
        <taxon>Actinopterygii</taxon>
        <taxon>Neopterygii</taxon>
        <taxon>Teleostei</taxon>
        <taxon>Anguilliformes</taxon>
        <taxon>Anguillidae</taxon>
        <taxon>Anguilla</taxon>
    </lineage>
</organism>
<reference evidence="1" key="1">
    <citation type="submission" date="2014-11" db="EMBL/GenBank/DDBJ databases">
        <authorList>
            <person name="Amaro Gonzalez C."/>
        </authorList>
    </citation>
    <scope>NUCLEOTIDE SEQUENCE</scope>
</reference>
<proteinExistence type="predicted"/>
<name>A0A0E9RZN9_ANGAN</name>
<protein>
    <submittedName>
        <fullName evidence="1">Uncharacterized protein</fullName>
    </submittedName>
</protein>
<reference evidence="1" key="2">
    <citation type="journal article" date="2015" name="Fish Shellfish Immunol.">
        <title>Early steps in the European eel (Anguilla anguilla)-Vibrio vulnificus interaction in the gills: Role of the RtxA13 toxin.</title>
        <authorList>
            <person name="Callol A."/>
            <person name="Pajuelo D."/>
            <person name="Ebbesson L."/>
            <person name="Teles M."/>
            <person name="MacKenzie S."/>
            <person name="Amaro C."/>
        </authorList>
    </citation>
    <scope>NUCLEOTIDE SEQUENCE</scope>
</reference>
<dbReference type="EMBL" id="GBXM01074215">
    <property type="protein sequence ID" value="JAH34362.1"/>
    <property type="molecule type" value="Transcribed_RNA"/>
</dbReference>
<accession>A0A0E9RZN9</accession>
<sequence>MPGMGLTSRCYCEQLVHRRARLRLDHFQEAVEDVNAMRCSLMEGV</sequence>